<dbReference type="GO" id="GO:0008270">
    <property type="term" value="F:zinc ion binding"/>
    <property type="evidence" value="ECO:0007669"/>
    <property type="project" value="UniProtKB-KW"/>
</dbReference>
<evidence type="ECO:0000256" key="1">
    <source>
        <dbReference type="PROSITE-ProRule" id="PRU00175"/>
    </source>
</evidence>
<feature type="region of interest" description="Disordered" evidence="3">
    <location>
        <begin position="315"/>
        <end position="347"/>
    </location>
</feature>
<dbReference type="InterPro" id="IPR013083">
    <property type="entry name" value="Znf_RING/FYVE/PHD"/>
</dbReference>
<evidence type="ECO:0000256" key="3">
    <source>
        <dbReference type="SAM" id="MobiDB-lite"/>
    </source>
</evidence>
<protein>
    <submittedName>
        <fullName evidence="5">Putative E3 ubiquitin-protein ligase RF298</fullName>
    </submittedName>
</protein>
<feature type="compositionally biased region" description="Basic residues" evidence="3">
    <location>
        <begin position="338"/>
        <end position="347"/>
    </location>
</feature>
<dbReference type="CDD" id="cd23128">
    <property type="entry name" value="RING-HC_MIP1-like"/>
    <property type="match status" value="1"/>
</dbReference>
<dbReference type="AlphaFoldDB" id="A0A8K0HWC9"/>
<proteinExistence type="predicted"/>
<evidence type="ECO:0000259" key="4">
    <source>
        <dbReference type="PROSITE" id="PS50089"/>
    </source>
</evidence>
<dbReference type="InterPro" id="IPR001841">
    <property type="entry name" value="Znf_RING"/>
</dbReference>
<feature type="coiled-coil region" evidence="2">
    <location>
        <begin position="481"/>
        <end position="572"/>
    </location>
</feature>
<keyword evidence="1" id="KW-0862">Zinc</keyword>
<comment type="caution">
    <text evidence="5">The sequence shown here is derived from an EMBL/GenBank/DDBJ whole genome shotgun (WGS) entry which is preliminary data.</text>
</comment>
<dbReference type="PROSITE" id="PS50089">
    <property type="entry name" value="ZF_RING_2"/>
    <property type="match status" value="1"/>
</dbReference>
<keyword evidence="1" id="KW-0479">Metal-binding</keyword>
<dbReference type="OrthoDB" id="774873at2759"/>
<keyword evidence="2" id="KW-0175">Coiled coil</keyword>
<feature type="compositionally biased region" description="Basic and acidic residues" evidence="3">
    <location>
        <begin position="320"/>
        <end position="336"/>
    </location>
</feature>
<organism evidence="5 6">
    <name type="scientific">Cocos nucifera</name>
    <name type="common">Coconut palm</name>
    <dbReference type="NCBI Taxonomy" id="13894"/>
    <lineage>
        <taxon>Eukaryota</taxon>
        <taxon>Viridiplantae</taxon>
        <taxon>Streptophyta</taxon>
        <taxon>Embryophyta</taxon>
        <taxon>Tracheophyta</taxon>
        <taxon>Spermatophyta</taxon>
        <taxon>Magnoliopsida</taxon>
        <taxon>Liliopsida</taxon>
        <taxon>Arecaceae</taxon>
        <taxon>Arecoideae</taxon>
        <taxon>Cocoseae</taxon>
        <taxon>Attaleinae</taxon>
        <taxon>Cocos</taxon>
    </lineage>
</organism>
<feature type="domain" description="RING-type" evidence="4">
    <location>
        <begin position="726"/>
        <end position="766"/>
    </location>
</feature>
<dbReference type="InterPro" id="IPR046934">
    <property type="entry name" value="PIR2-like"/>
</dbReference>
<dbReference type="EMBL" id="CM017872">
    <property type="protein sequence ID" value="KAG1327779.1"/>
    <property type="molecule type" value="Genomic_DNA"/>
</dbReference>
<keyword evidence="6" id="KW-1185">Reference proteome</keyword>
<feature type="coiled-coil region" evidence="2">
    <location>
        <begin position="597"/>
        <end position="666"/>
    </location>
</feature>
<dbReference type="Gene3D" id="3.30.40.10">
    <property type="entry name" value="Zinc/RING finger domain, C3HC4 (zinc finger)"/>
    <property type="match status" value="1"/>
</dbReference>
<evidence type="ECO:0000256" key="2">
    <source>
        <dbReference type="SAM" id="Coils"/>
    </source>
</evidence>
<keyword evidence="1" id="KW-0863">Zinc-finger</keyword>
<feature type="region of interest" description="Disordered" evidence="3">
    <location>
        <begin position="1"/>
        <end position="23"/>
    </location>
</feature>
<dbReference type="PANTHER" id="PTHR46405">
    <property type="entry name" value="OS05G0141500 PROTEIN"/>
    <property type="match status" value="1"/>
</dbReference>
<accession>A0A8K0HWC9</accession>
<name>A0A8K0HWC9_COCNU</name>
<dbReference type="Pfam" id="PF13920">
    <property type="entry name" value="zf-C3HC4_3"/>
    <property type="match status" value="1"/>
</dbReference>
<evidence type="ECO:0000313" key="6">
    <source>
        <dbReference type="Proteomes" id="UP000797356"/>
    </source>
</evidence>
<dbReference type="PANTHER" id="PTHR46405:SF2">
    <property type="entry name" value="OS05G0141500 PROTEIN"/>
    <property type="match status" value="1"/>
</dbReference>
<dbReference type="SUPFAM" id="SSF57850">
    <property type="entry name" value="RING/U-box"/>
    <property type="match status" value="1"/>
</dbReference>
<dbReference type="Proteomes" id="UP000797356">
    <property type="component" value="Chromosome 1"/>
</dbReference>
<sequence length="781" mass="87774">MATPSGNSPSFRAPIQGSGRDNKRKLEDYPLTFEQYVRLKFGFLNSHARICDTCKSLLYGSREEPQFDYAYDSNSISLTETQLGDMVLGHMDVIYKKVIEELSSNYGYPEDDATTAVLATGICYGCKDPIGNALKHALTFLKCGLRVDKPKRENFSAELKTLVNFVSMTVYDEWSKRYPYLGMDDFLLWLLIYRNDPSDISKLAGYPFGALENLKVSSCSTCLQRKEDSTSNSSTIQFMPMAGVTEEDDNLDASSPHSENAYKPELTAATGIPPGLACGRFIARTSLSVPNSNPNAAIMSSSDSLIGKFSSLTISDSSNPEEKSVCANSKDADNSRRGFTHRRPERRRRAGLIGTARKVVNRALESTKSTALDSNCTFPSPDIKVGLESSQSFVSENFSFGAGSFASSSFSVNIVNTTTSLPHATNVDAFTSMQSKSNSYASFIPDDVVGSIPYVPEKLLSRVKDLQLQLEYWTKWAHHTVLQVTNKLNRDKAELQSLRQEKLEARKEEEAFAKSTMTKIEEMDKALERARTEVQVASDAMCKLEFEKIRVEEELEAAKVRASKSAANYQEASRKEIMALKKSQTCERERALSQEELVSEKRVLSRLQKQLQQAQMSHGQVEARWKQEERLKSEELTKALNVGKEHEQLEASAKSEEDMIRLKNERNMQSCIDDIRKLRRQTAELKLMVDSSNFARLDWAQSAYFTTDKMGFKESGIREVQRDWECVMCLAEEISVVFLPCAHLILCTKCNELHKKEGLGDCPSCRTTIKQRICIRLAYNI</sequence>
<feature type="compositionally biased region" description="Polar residues" evidence="3">
    <location>
        <begin position="1"/>
        <end position="10"/>
    </location>
</feature>
<reference evidence="5" key="2">
    <citation type="submission" date="2019-07" db="EMBL/GenBank/DDBJ databases">
        <authorList>
            <person name="Yang Y."/>
            <person name="Bocs S."/>
            <person name="Baudouin L."/>
        </authorList>
    </citation>
    <scope>NUCLEOTIDE SEQUENCE</scope>
    <source>
        <tissue evidence="5">Spear leaf of Hainan Tall coconut</tissue>
    </source>
</reference>
<gene>
    <name evidence="5" type="ORF">COCNU_01G017130</name>
</gene>
<reference evidence="5" key="1">
    <citation type="journal article" date="2017" name="Gigascience">
        <title>The genome draft of coconut (Cocos nucifera).</title>
        <authorList>
            <person name="Xiao Y."/>
            <person name="Xu P."/>
            <person name="Fan H."/>
            <person name="Baudouin L."/>
            <person name="Xia W."/>
            <person name="Bocs S."/>
            <person name="Xu J."/>
            <person name="Li Q."/>
            <person name="Guo A."/>
            <person name="Zhou L."/>
            <person name="Li J."/>
            <person name="Wu Y."/>
            <person name="Ma Z."/>
            <person name="Armero A."/>
            <person name="Issali A.E."/>
            <person name="Liu N."/>
            <person name="Peng M."/>
            <person name="Yang Y."/>
        </authorList>
    </citation>
    <scope>NUCLEOTIDE SEQUENCE</scope>
    <source>
        <tissue evidence="5">Spear leaf of Hainan Tall coconut</tissue>
    </source>
</reference>
<evidence type="ECO:0000313" key="5">
    <source>
        <dbReference type="EMBL" id="KAG1327779.1"/>
    </source>
</evidence>